<dbReference type="Proteomes" id="UP000287563">
    <property type="component" value="Unassembled WGS sequence"/>
</dbReference>
<dbReference type="PANTHER" id="PTHR43201">
    <property type="entry name" value="ACYL-COA SYNTHETASE"/>
    <property type="match status" value="1"/>
</dbReference>
<evidence type="ECO:0000256" key="1">
    <source>
        <dbReference type="ARBA" id="ARBA00006432"/>
    </source>
</evidence>
<dbReference type="GO" id="GO:0016788">
    <property type="term" value="F:hydrolase activity, acting on ester bonds"/>
    <property type="evidence" value="ECO:0007669"/>
    <property type="project" value="UniProtKB-ARBA"/>
</dbReference>
<dbReference type="Gene3D" id="3.40.50.1110">
    <property type="entry name" value="SGNH hydrolase"/>
    <property type="match status" value="1"/>
</dbReference>
<organism evidence="6 7">
    <name type="scientific">Photobacterium chitinilyticum</name>
    <dbReference type="NCBI Taxonomy" id="2485123"/>
    <lineage>
        <taxon>Bacteria</taxon>
        <taxon>Pseudomonadati</taxon>
        <taxon>Pseudomonadota</taxon>
        <taxon>Gammaproteobacteria</taxon>
        <taxon>Vibrionales</taxon>
        <taxon>Vibrionaceae</taxon>
        <taxon>Photobacterium</taxon>
    </lineage>
</organism>
<dbReference type="InterPro" id="IPR000873">
    <property type="entry name" value="AMP-dep_synth/lig_dom"/>
</dbReference>
<reference evidence="6 7" key="1">
    <citation type="submission" date="2018-11" db="EMBL/GenBank/DDBJ databases">
        <title>Photobacterium sp. BEI247 sp. nov., a marine bacterium isolated from Yongle Blue Hole in the South China Sea.</title>
        <authorList>
            <person name="Wang X."/>
        </authorList>
    </citation>
    <scope>NUCLEOTIDE SEQUENCE [LARGE SCALE GENOMIC DNA]</scope>
    <source>
        <strain evidence="7">BEI247</strain>
    </source>
</reference>
<feature type="region of interest" description="Disordered" evidence="3">
    <location>
        <begin position="739"/>
        <end position="762"/>
    </location>
</feature>
<name>A0A444JVS1_9GAMM</name>
<dbReference type="SUPFAM" id="SSF52266">
    <property type="entry name" value="SGNH hydrolase"/>
    <property type="match status" value="1"/>
</dbReference>
<keyword evidence="7" id="KW-1185">Reference proteome</keyword>
<comment type="caution">
    <text evidence="6">The sequence shown here is derived from an EMBL/GenBank/DDBJ whole genome shotgun (WGS) entry which is preliminary data.</text>
</comment>
<keyword evidence="2" id="KW-0436">Ligase</keyword>
<evidence type="ECO:0000256" key="3">
    <source>
        <dbReference type="SAM" id="MobiDB-lite"/>
    </source>
</evidence>
<dbReference type="EMBL" id="RJLM01000001">
    <property type="protein sequence ID" value="RWX57128.1"/>
    <property type="molecule type" value="Genomic_DNA"/>
</dbReference>
<dbReference type="InterPro" id="IPR013830">
    <property type="entry name" value="SGNH_hydro"/>
</dbReference>
<proteinExistence type="inferred from homology"/>
<protein>
    <submittedName>
        <fullName evidence="6">Uncharacterized protein</fullName>
    </submittedName>
</protein>
<dbReference type="SUPFAM" id="SSF56801">
    <property type="entry name" value="Acetyl-CoA synthetase-like"/>
    <property type="match status" value="1"/>
</dbReference>
<dbReference type="GO" id="GO:0006631">
    <property type="term" value="P:fatty acid metabolic process"/>
    <property type="evidence" value="ECO:0007669"/>
    <property type="project" value="TreeGrafter"/>
</dbReference>
<dbReference type="Pfam" id="PF00501">
    <property type="entry name" value="AMP-binding"/>
    <property type="match status" value="1"/>
</dbReference>
<gene>
    <name evidence="6" type="ORF">EDI28_03585</name>
</gene>
<evidence type="ECO:0000259" key="5">
    <source>
        <dbReference type="Pfam" id="PF13472"/>
    </source>
</evidence>
<accession>A0A444JVS1</accession>
<dbReference type="InterPro" id="IPR042099">
    <property type="entry name" value="ANL_N_sf"/>
</dbReference>
<dbReference type="GO" id="GO:0031956">
    <property type="term" value="F:medium-chain fatty acid-CoA ligase activity"/>
    <property type="evidence" value="ECO:0007669"/>
    <property type="project" value="TreeGrafter"/>
</dbReference>
<dbReference type="PANTHER" id="PTHR43201:SF5">
    <property type="entry name" value="MEDIUM-CHAIN ACYL-COA LIGASE ACSF2, MITOCHONDRIAL"/>
    <property type="match status" value="1"/>
</dbReference>
<feature type="domain" description="AMP-dependent synthetase/ligase" evidence="4">
    <location>
        <begin position="10"/>
        <end position="352"/>
    </location>
</feature>
<evidence type="ECO:0000313" key="7">
    <source>
        <dbReference type="Proteomes" id="UP000287563"/>
    </source>
</evidence>
<dbReference type="AlphaFoldDB" id="A0A444JVS1"/>
<feature type="domain" description="SGNH hydrolase-type esterase" evidence="5">
    <location>
        <begin position="660"/>
        <end position="910"/>
    </location>
</feature>
<sequence>MKGRNLFVDTLRRHGDLPAIITDTGSKLSYSELADQVDAFAHDLGSRRQLLIIETLNEVSPLIAYLGAMRARHPVILVAPGATAKDTNILDTFAPYAIYRQNSINQQDSTGQQDNSDQHGYISNWTLELNPEHREVALHPDLSVLLSTSGTTGSAKLVRLSQSNIDSNARSIAQYLELDTHQKAITTLPFHYSFGMSVINSHLAVGATVLLTEHSVSQQAFWAFFRQAEATSLYGVPYTFELMERMGFRDKLFPSLQYIAQAGGRLSTDIITHYLGWAEQQQKRLFVMYGQTEASPRMAYVPPEQLQQNRDCIGIPIPGGSFKLIDQQGEEIGGPEQSGELVYQGPNVMMGYATCPQDLAKGKDVKLLHTGDLASRNSAGLYRIVGRMSRFCKLFGLRISLDEVELFLQQSGFTTVVVGNDSALLIATLQKKSTPAIVEALTSRYQLGSSVFIVREMEEYPLLPSGKVDNRTLLSLLEPGKQTNAPTRYGNLFEAYSTIFGNKDIREEDSFLSLGGDSLCYVATSVAIEDYLTFLPDNWEAMTVGQLESYSITSQQSQSHRQREPRAWLTISFIIGILLVGEIFLQARTYIKTGRNVLSLLTDESAVVFNKELQTRTYRPNLIIKDTETRQDRMVINSHGLRSPEIPLERQSNEIRYAVVGASTVAGIYAETNERTFSQLLASVLKEKYSHRPVNIINAGIEGSSLSETQQVTESIVYKLSPSAVIIYPGFNDISLLCPNEGSPKGPTETQTTDKTDTTSTRQALDYPKLPNWLMSKDMIQKNTIFLRTPKVTKINSIDPETINPTDYRDRIESLVKSIIAQGIKPVLVTVARSYINVPKEQQASLAATSLYYYHCLDLNGIIHIGELYNDQIRSVAQQYNTPFVDLAEAMPGGSQYFVDGGHFTFKGEQFVAETLNNELTSQLMER</sequence>
<dbReference type="Pfam" id="PF13472">
    <property type="entry name" value="Lipase_GDSL_2"/>
    <property type="match status" value="1"/>
</dbReference>
<dbReference type="InterPro" id="IPR036514">
    <property type="entry name" value="SGNH_hydro_sf"/>
</dbReference>
<comment type="similarity">
    <text evidence="1">Belongs to the ATP-dependent AMP-binding enzyme family.</text>
</comment>
<evidence type="ECO:0000313" key="6">
    <source>
        <dbReference type="EMBL" id="RWX57128.1"/>
    </source>
</evidence>
<dbReference type="Gene3D" id="3.40.50.12780">
    <property type="entry name" value="N-terminal domain of ligase-like"/>
    <property type="match status" value="1"/>
</dbReference>
<evidence type="ECO:0000259" key="4">
    <source>
        <dbReference type="Pfam" id="PF00501"/>
    </source>
</evidence>
<evidence type="ECO:0000256" key="2">
    <source>
        <dbReference type="ARBA" id="ARBA00022598"/>
    </source>
</evidence>